<dbReference type="Pfam" id="PF14031">
    <property type="entry name" value="D-ser_dehydrat"/>
    <property type="match status" value="1"/>
</dbReference>
<dbReference type="SMART" id="SM01119">
    <property type="entry name" value="D-ser_dehydrat"/>
    <property type="match status" value="1"/>
</dbReference>
<dbReference type="InterPro" id="IPR042208">
    <property type="entry name" value="D-ser_dehydrat-like_sf"/>
</dbReference>
<dbReference type="SUPFAM" id="SSF51419">
    <property type="entry name" value="PLP-binding barrel"/>
    <property type="match status" value="1"/>
</dbReference>
<dbReference type="eggNOG" id="ENOG502QRZ0">
    <property type="taxonomic scope" value="Eukaryota"/>
</dbReference>
<dbReference type="Gene3D" id="2.40.37.20">
    <property type="entry name" value="D-serine dehydratase-like domain"/>
    <property type="match status" value="1"/>
</dbReference>
<evidence type="ECO:0000259" key="1">
    <source>
        <dbReference type="SMART" id="SM01119"/>
    </source>
</evidence>
<sequence length="388" mass="42913">MTSIDEISVPALVVDLNILKNNANRMLSNVKALSDEFQGKIKFRAHVKTLKCTQVTRLQMGAGNSKWEGLTGRVVCSTLEEIRQCRVLVEEGLVTDLIYGVPPGPSKRQELEDLQKQFKLLGGARLHLLVDNPDQLWDGRDPELSSFFVKIDADDHRAGTTTTQKAFEQLISQPGLAGFYAHAGNSYSAKTPAEAEVHLLRELKAVQEASKATPNPQNLILSVGATPTAHVTGPSLSEETRKLIDTMQGEIEIHAGNFVCLDLQQVSTSLAPIDHIASTILSEVVSYYPERNEYLISSGVLALAREPAGSKFPGIAHIKGNDEWYVSRVSQEHGILSPLKEGARNSFRIGDKIELYPQHACITSSLFNKYYVVQDNLVVDEWIPWRGW</sequence>
<reference evidence="2 4" key="1">
    <citation type="journal article" date="2016" name="PLoS ONE">
        <title>Sequence Assembly of Yarrowia lipolytica Strain W29/CLIB89 Shows Transposable Element Diversity.</title>
        <authorList>
            <person name="Magnan C."/>
            <person name="Yu J."/>
            <person name="Chang I."/>
            <person name="Jahn E."/>
            <person name="Kanomata Y."/>
            <person name="Wu J."/>
            <person name="Zeller M."/>
            <person name="Oakes M."/>
            <person name="Baldi P."/>
            <person name="Sandmeyer S."/>
        </authorList>
    </citation>
    <scope>NUCLEOTIDE SEQUENCE [LARGE SCALE GENOMIC DNA]</scope>
    <source>
        <strain evidence="2">CLIB89</strain>
        <strain evidence="4">CLIB89(W29)</strain>
    </source>
</reference>
<dbReference type="Proteomes" id="UP000256601">
    <property type="component" value="Unassembled WGS sequence"/>
</dbReference>
<dbReference type="Proteomes" id="UP000182444">
    <property type="component" value="Chromosome 1D"/>
</dbReference>
<dbReference type="EMBL" id="CP017556">
    <property type="protein sequence ID" value="AOW04111.1"/>
    <property type="molecule type" value="Genomic_DNA"/>
</dbReference>
<dbReference type="VEuPathDB" id="FungiDB:YALI0_D15532g"/>
<dbReference type="GeneID" id="2910167"/>
<dbReference type="KEGG" id="yli:2910167"/>
<dbReference type="VEuPathDB" id="FungiDB:YALI1_D19039g"/>
<dbReference type="InterPro" id="IPR051466">
    <property type="entry name" value="D-amino_acid_metab_enzyme"/>
</dbReference>
<gene>
    <name evidence="3" type="ORF">B0I71DRAFT_130642</name>
    <name evidence="2" type="ORF">YALI1_D19039g</name>
</gene>
<feature type="domain" description="D-serine dehydratase-like" evidence="1">
    <location>
        <begin position="277"/>
        <end position="374"/>
    </location>
</feature>
<evidence type="ECO:0000313" key="2">
    <source>
        <dbReference type="EMBL" id="AOW04111.1"/>
    </source>
</evidence>
<dbReference type="GO" id="GO:0036088">
    <property type="term" value="P:D-serine catabolic process"/>
    <property type="evidence" value="ECO:0007669"/>
    <property type="project" value="TreeGrafter"/>
</dbReference>
<name>A0A1D8NES2_YARLL</name>
<evidence type="ECO:0000313" key="4">
    <source>
        <dbReference type="Proteomes" id="UP000182444"/>
    </source>
</evidence>
<dbReference type="InterPro" id="IPR026956">
    <property type="entry name" value="D-ser_dehydrat-like_dom"/>
</dbReference>
<dbReference type="GO" id="GO:0008721">
    <property type="term" value="F:D-serine ammonia-lyase activity"/>
    <property type="evidence" value="ECO:0007669"/>
    <property type="project" value="TreeGrafter"/>
</dbReference>
<reference evidence="3 5" key="2">
    <citation type="submission" date="2018-07" db="EMBL/GenBank/DDBJ databases">
        <title>Draft Genome Assemblies for Five Robust Yarrowia lipolytica Strains Exhibiting High Lipid Production and Pentose Sugar Utilization and Sugar Alcohol Secretion from Undetoxified Lignocellulosic Biomass Hydrolysates.</title>
        <authorList>
            <consortium name="DOE Joint Genome Institute"/>
            <person name="Walker C."/>
            <person name="Ryu S."/>
            <person name="Na H."/>
            <person name="Zane M."/>
            <person name="LaButti K."/>
            <person name="Lipzen A."/>
            <person name="Haridas S."/>
            <person name="Barry K."/>
            <person name="Grigoriev I.V."/>
            <person name="Quarterman J."/>
            <person name="Slininger P."/>
            <person name="Dien B."/>
            <person name="Trinh C.T."/>
        </authorList>
    </citation>
    <scope>NUCLEOTIDE SEQUENCE [LARGE SCALE GENOMIC DNA]</scope>
    <source>
        <strain evidence="3 5">YB392</strain>
    </source>
</reference>
<dbReference type="Gene3D" id="3.20.20.10">
    <property type="entry name" value="Alanine racemase"/>
    <property type="match status" value="1"/>
</dbReference>
<organism evidence="2 4">
    <name type="scientific">Yarrowia lipolytica</name>
    <name type="common">Candida lipolytica</name>
    <dbReference type="NCBI Taxonomy" id="4952"/>
    <lineage>
        <taxon>Eukaryota</taxon>
        <taxon>Fungi</taxon>
        <taxon>Dikarya</taxon>
        <taxon>Ascomycota</taxon>
        <taxon>Saccharomycotina</taxon>
        <taxon>Dipodascomycetes</taxon>
        <taxon>Dipodascales</taxon>
        <taxon>Dipodascales incertae sedis</taxon>
        <taxon>Yarrowia</taxon>
    </lineage>
</organism>
<protein>
    <submittedName>
        <fullName evidence="3">Putative serine dehydratase domain-domain-containing protein</fullName>
    </submittedName>
</protein>
<dbReference type="EMBL" id="KZ858977">
    <property type="protein sequence ID" value="RDW26584.1"/>
    <property type="molecule type" value="Genomic_DNA"/>
</dbReference>
<evidence type="ECO:0000313" key="3">
    <source>
        <dbReference type="EMBL" id="RDW26584.1"/>
    </source>
</evidence>
<evidence type="ECO:0000313" key="5">
    <source>
        <dbReference type="Proteomes" id="UP000256601"/>
    </source>
</evidence>
<dbReference type="InterPro" id="IPR029066">
    <property type="entry name" value="PLP-binding_barrel"/>
</dbReference>
<proteinExistence type="predicted"/>
<dbReference type="PANTHER" id="PTHR28004">
    <property type="entry name" value="ZGC:162816-RELATED"/>
    <property type="match status" value="1"/>
</dbReference>
<dbReference type="OMA" id="WPRFYGW"/>
<dbReference type="PANTHER" id="PTHR28004:SF2">
    <property type="entry name" value="D-SERINE DEHYDRATASE"/>
    <property type="match status" value="1"/>
</dbReference>
<accession>A0A1D8NES2</accession>
<dbReference type="AlphaFoldDB" id="A0A1D8NES2"/>